<name>A0A4R4EB20_9BACL</name>
<dbReference type="Pfam" id="PF00392">
    <property type="entry name" value="GntR"/>
    <property type="match status" value="1"/>
</dbReference>
<protein>
    <submittedName>
        <fullName evidence="5">FadR family transcriptional regulator</fullName>
    </submittedName>
</protein>
<comment type="caution">
    <text evidence="5">The sequence shown here is derived from an EMBL/GenBank/DDBJ whole genome shotgun (WGS) entry which is preliminary data.</text>
</comment>
<evidence type="ECO:0000259" key="4">
    <source>
        <dbReference type="PROSITE" id="PS50949"/>
    </source>
</evidence>
<dbReference type="InterPro" id="IPR000524">
    <property type="entry name" value="Tscrpt_reg_HTH_GntR"/>
</dbReference>
<dbReference type="EMBL" id="SKFG01000014">
    <property type="protein sequence ID" value="TCZ76120.1"/>
    <property type="molecule type" value="Genomic_DNA"/>
</dbReference>
<dbReference type="OrthoDB" id="214086at2"/>
<dbReference type="SMART" id="SM00895">
    <property type="entry name" value="FCD"/>
    <property type="match status" value="1"/>
</dbReference>
<dbReference type="InterPro" id="IPR011711">
    <property type="entry name" value="GntR_C"/>
</dbReference>
<dbReference type="RefSeq" id="WP_132418846.1">
    <property type="nucleotide sequence ID" value="NZ_SKFG01000014.1"/>
</dbReference>
<accession>A0A4R4EB20</accession>
<keyword evidence="3" id="KW-0804">Transcription</keyword>
<reference evidence="5 6" key="1">
    <citation type="submission" date="2019-03" db="EMBL/GenBank/DDBJ databases">
        <authorList>
            <person name="Kim M.K.M."/>
        </authorList>
    </citation>
    <scope>NUCLEOTIDE SEQUENCE [LARGE SCALE GENOMIC DNA]</scope>
    <source>
        <strain evidence="5 6">18JY21-1</strain>
    </source>
</reference>
<keyword evidence="1" id="KW-0805">Transcription regulation</keyword>
<sequence length="234" mass="26106">MSFNMVRPPKGSEIVQQHLLNRIVSGEYSPGSRLPTVADLANGYDVGRSTIREALSALKAMGYIDIKHGGGTFVSKQLPIENDPNKNVLSPSMDSLREVIEARKYIESGCSALAAERRTEEDLEALEQIIQLMINSVDDETQSEVADAAFHLQIAQASHNRLMIQLMESLNQRIGESIGESRKLWFYSERATAERLLAEHLSIYEAIKTKNSVLASNTMLQHLSKVEQVTKKHL</sequence>
<dbReference type="GO" id="GO:0003677">
    <property type="term" value="F:DNA binding"/>
    <property type="evidence" value="ECO:0007669"/>
    <property type="project" value="UniProtKB-KW"/>
</dbReference>
<dbReference type="GO" id="GO:0003700">
    <property type="term" value="F:DNA-binding transcription factor activity"/>
    <property type="evidence" value="ECO:0007669"/>
    <property type="project" value="InterPro"/>
</dbReference>
<dbReference type="Pfam" id="PF07729">
    <property type="entry name" value="FCD"/>
    <property type="match status" value="1"/>
</dbReference>
<dbReference type="AlphaFoldDB" id="A0A4R4EB20"/>
<dbReference type="Proteomes" id="UP000295418">
    <property type="component" value="Unassembled WGS sequence"/>
</dbReference>
<dbReference type="Gene3D" id="1.20.120.530">
    <property type="entry name" value="GntR ligand-binding domain-like"/>
    <property type="match status" value="1"/>
</dbReference>
<feature type="domain" description="HTH gntR-type" evidence="4">
    <location>
        <begin position="9"/>
        <end position="77"/>
    </location>
</feature>
<evidence type="ECO:0000313" key="6">
    <source>
        <dbReference type="Proteomes" id="UP000295418"/>
    </source>
</evidence>
<dbReference type="PANTHER" id="PTHR43537:SF5">
    <property type="entry name" value="UXU OPERON TRANSCRIPTIONAL REGULATOR"/>
    <property type="match status" value="1"/>
</dbReference>
<evidence type="ECO:0000256" key="1">
    <source>
        <dbReference type="ARBA" id="ARBA00023015"/>
    </source>
</evidence>
<evidence type="ECO:0000256" key="3">
    <source>
        <dbReference type="ARBA" id="ARBA00023163"/>
    </source>
</evidence>
<proteinExistence type="predicted"/>
<dbReference type="PANTHER" id="PTHR43537">
    <property type="entry name" value="TRANSCRIPTIONAL REGULATOR, GNTR FAMILY"/>
    <property type="match status" value="1"/>
</dbReference>
<evidence type="ECO:0000313" key="5">
    <source>
        <dbReference type="EMBL" id="TCZ76120.1"/>
    </source>
</evidence>
<dbReference type="Gene3D" id="1.10.10.10">
    <property type="entry name" value="Winged helix-like DNA-binding domain superfamily/Winged helix DNA-binding domain"/>
    <property type="match status" value="1"/>
</dbReference>
<organism evidence="5 6">
    <name type="scientific">Paenibacillus albiflavus</name>
    <dbReference type="NCBI Taxonomy" id="2545760"/>
    <lineage>
        <taxon>Bacteria</taxon>
        <taxon>Bacillati</taxon>
        <taxon>Bacillota</taxon>
        <taxon>Bacilli</taxon>
        <taxon>Bacillales</taxon>
        <taxon>Paenibacillaceae</taxon>
        <taxon>Paenibacillus</taxon>
    </lineage>
</organism>
<dbReference type="SUPFAM" id="SSF48008">
    <property type="entry name" value="GntR ligand-binding domain-like"/>
    <property type="match status" value="1"/>
</dbReference>
<gene>
    <name evidence="5" type="ORF">E0485_14860</name>
</gene>
<dbReference type="PROSITE" id="PS50949">
    <property type="entry name" value="HTH_GNTR"/>
    <property type="match status" value="1"/>
</dbReference>
<dbReference type="InterPro" id="IPR036388">
    <property type="entry name" value="WH-like_DNA-bd_sf"/>
</dbReference>
<dbReference type="CDD" id="cd07377">
    <property type="entry name" value="WHTH_GntR"/>
    <property type="match status" value="1"/>
</dbReference>
<dbReference type="SUPFAM" id="SSF46785">
    <property type="entry name" value="Winged helix' DNA-binding domain"/>
    <property type="match status" value="1"/>
</dbReference>
<keyword evidence="2" id="KW-0238">DNA-binding</keyword>
<dbReference type="InterPro" id="IPR036390">
    <property type="entry name" value="WH_DNA-bd_sf"/>
</dbReference>
<keyword evidence="6" id="KW-1185">Reference proteome</keyword>
<dbReference type="SMART" id="SM00345">
    <property type="entry name" value="HTH_GNTR"/>
    <property type="match status" value="1"/>
</dbReference>
<dbReference type="InterPro" id="IPR008920">
    <property type="entry name" value="TF_FadR/GntR_C"/>
</dbReference>
<dbReference type="PRINTS" id="PR00035">
    <property type="entry name" value="HTHGNTR"/>
</dbReference>
<evidence type="ECO:0000256" key="2">
    <source>
        <dbReference type="ARBA" id="ARBA00023125"/>
    </source>
</evidence>